<sequence>MPHLMISHSGNVRVEQPEALLLQANQALYQTGLFKTSQEIKSRIKTDAQAVIGLNEQDQAYIHAQFYILKGRDLAQQQQLAACLDQVLTAAQYHADSSVELQICTEIIEIEAQSYIKSLKTISA</sequence>
<name>A0A1B2LW33_9GAMM</name>
<dbReference type="KEGG" id="ala:BFG52_01535"/>
<protein>
    <recommendedName>
        <fullName evidence="3">5-carboxymethyl-2-hydroxymuconate isomerase</fullName>
    </recommendedName>
</protein>
<dbReference type="Proteomes" id="UP000093391">
    <property type="component" value="Chromosome"/>
</dbReference>
<accession>A0A1B2LW33</accession>
<organism evidence="1 2">
    <name type="scientific">Acinetobacter larvae</name>
    <dbReference type="NCBI Taxonomy" id="1789224"/>
    <lineage>
        <taxon>Bacteria</taxon>
        <taxon>Pseudomonadati</taxon>
        <taxon>Pseudomonadota</taxon>
        <taxon>Gammaproteobacteria</taxon>
        <taxon>Moraxellales</taxon>
        <taxon>Moraxellaceae</taxon>
        <taxon>Acinetobacter</taxon>
    </lineage>
</organism>
<proteinExistence type="predicted"/>
<dbReference type="RefSeq" id="WP_067551671.1">
    <property type="nucleotide sequence ID" value="NZ_CP016895.1"/>
</dbReference>
<dbReference type="SUPFAM" id="SSF55331">
    <property type="entry name" value="Tautomerase/MIF"/>
    <property type="match status" value="1"/>
</dbReference>
<dbReference type="PANTHER" id="PTHR37950">
    <property type="entry name" value="4-HYDROXYPHENYLACETATE CATABOLISM PROTEIN"/>
    <property type="match status" value="1"/>
</dbReference>
<dbReference type="STRING" id="1789224.BFG52_01535"/>
<dbReference type="OrthoDB" id="9814215at2"/>
<dbReference type="PANTHER" id="PTHR37950:SF1">
    <property type="entry name" value="4-HYDROXYPHENYLACETATE CATABOLISM PROTEIN"/>
    <property type="match status" value="1"/>
</dbReference>
<dbReference type="AlphaFoldDB" id="A0A1B2LW33"/>
<evidence type="ECO:0000313" key="1">
    <source>
        <dbReference type="EMBL" id="AOA57161.1"/>
    </source>
</evidence>
<reference evidence="1 2" key="1">
    <citation type="submission" date="2016-08" db="EMBL/GenBank/DDBJ databases">
        <authorList>
            <person name="Seilhamer J.J."/>
        </authorList>
    </citation>
    <scope>NUCLEOTIDE SEQUENCE [LARGE SCALE GENOMIC DNA]</scope>
    <source>
        <strain evidence="1 2">BRTC-1</strain>
    </source>
</reference>
<dbReference type="EMBL" id="CP016895">
    <property type="protein sequence ID" value="AOA57161.1"/>
    <property type="molecule type" value="Genomic_DNA"/>
</dbReference>
<dbReference type="Pfam" id="PF02962">
    <property type="entry name" value="CHMI"/>
    <property type="match status" value="1"/>
</dbReference>
<evidence type="ECO:0008006" key="3">
    <source>
        <dbReference type="Google" id="ProtNLM"/>
    </source>
</evidence>
<evidence type="ECO:0000313" key="2">
    <source>
        <dbReference type="Proteomes" id="UP000093391"/>
    </source>
</evidence>
<dbReference type="InterPro" id="IPR014347">
    <property type="entry name" value="Tautomerase/MIF_sf"/>
</dbReference>
<keyword evidence="2" id="KW-1185">Reference proteome</keyword>
<dbReference type="GO" id="GO:0008704">
    <property type="term" value="F:5-carboxymethyl-2-hydroxymuconate delta-isomerase activity"/>
    <property type="evidence" value="ECO:0007669"/>
    <property type="project" value="InterPro"/>
</dbReference>
<dbReference type="InterPro" id="IPR004220">
    <property type="entry name" value="5-COMe_2-OHmuconate_Isoase"/>
</dbReference>
<dbReference type="Gene3D" id="3.30.429.10">
    <property type="entry name" value="Macrophage Migration Inhibitory Factor"/>
    <property type="match status" value="1"/>
</dbReference>
<gene>
    <name evidence="1" type="ORF">BFG52_01535</name>
</gene>